<accession>A0AAE1E8C3</accession>
<dbReference type="FunFam" id="3.40.50.1100:FF:000036">
    <property type="entry name" value="Threonine synthase like 2"/>
    <property type="match status" value="1"/>
</dbReference>
<sequence>MKYHSTRGGASGMSFKDMLLSGYACDGGMLLPENIPTVSRETLRSWAGLPYAELAFKIASCFIEESDIPASDLQRIFEQAYSTFSVPEVVPLAHLKDGLVVVELFHGRSLAFKDLSLACLGNFYNYFLREDDRHMTLLVCTSGDTGSAAIEAVRGFDKVDIIVMLPRGRITQIQELMMTTVLDSNVHVYRMDGSSDDIDIVVRDLFGDPAFVQQHNLASPSSLNFTRVLVQMVHIYYTYLQLCPSADCELEMICPTGGAGNVTAGMLAREMGLPAKFVCAVNDNNVLSRIMDNGQCNLGDVHVTLAPAMDIQFAYNLERIWHLCSNGDSTLIKKIMKEVDDGNVNVPVNVLNAMKKAIKVYTVKGDEEIKSAIKRCWDENEYNICPHTAIGVAYYYSHGKDIKGLSAVLATASPLKFPDAIKASEVPVPNSERMHQLVVSPARHIDLEKGQDWTAIIRAKVEEISQQKPSQTTVDP</sequence>
<comment type="similarity">
    <text evidence="2">Belongs to the threonine synthase family.</text>
</comment>
<dbReference type="InterPro" id="IPR037158">
    <property type="entry name" value="Thr_synth_N_sf"/>
</dbReference>
<dbReference type="GO" id="GO:0016829">
    <property type="term" value="F:lyase activity"/>
    <property type="evidence" value="ECO:0007669"/>
    <property type="project" value="UniProtKB-KW"/>
</dbReference>
<dbReference type="SUPFAM" id="SSF53686">
    <property type="entry name" value="Tryptophan synthase beta subunit-like PLP-dependent enzymes"/>
    <property type="match status" value="1"/>
</dbReference>
<evidence type="ECO:0008006" key="9">
    <source>
        <dbReference type="Google" id="ProtNLM"/>
    </source>
</evidence>
<keyword evidence="4" id="KW-0456">Lyase</keyword>
<dbReference type="Pfam" id="PF14821">
    <property type="entry name" value="Thr_synth_N"/>
    <property type="match status" value="1"/>
</dbReference>
<evidence type="ECO:0000256" key="2">
    <source>
        <dbReference type="ARBA" id="ARBA00005517"/>
    </source>
</evidence>
<dbReference type="Gene3D" id="3.90.1380.10">
    <property type="entry name" value="Threonine synthase, N-terminal domain"/>
    <property type="match status" value="1"/>
</dbReference>
<feature type="domain" description="Tryptophan synthase beta chain-like PALP" evidence="5">
    <location>
        <begin position="103"/>
        <end position="409"/>
    </location>
</feature>
<dbReference type="InterPro" id="IPR001926">
    <property type="entry name" value="TrpB-like_PALP"/>
</dbReference>
<evidence type="ECO:0000256" key="1">
    <source>
        <dbReference type="ARBA" id="ARBA00001933"/>
    </source>
</evidence>
<evidence type="ECO:0000313" key="7">
    <source>
        <dbReference type="EMBL" id="KAK3797702.1"/>
    </source>
</evidence>
<dbReference type="AlphaFoldDB" id="A0AAE1E8C3"/>
<dbReference type="InterPro" id="IPR036052">
    <property type="entry name" value="TrpB-like_PALP_sf"/>
</dbReference>
<gene>
    <name evidence="7" type="ORF">RRG08_054719</name>
</gene>
<dbReference type="Pfam" id="PF00291">
    <property type="entry name" value="PALP"/>
    <property type="match status" value="1"/>
</dbReference>
<dbReference type="PANTHER" id="PTHR42690">
    <property type="entry name" value="THREONINE SYNTHASE FAMILY MEMBER"/>
    <property type="match status" value="1"/>
</dbReference>
<evidence type="ECO:0000256" key="3">
    <source>
        <dbReference type="ARBA" id="ARBA00022898"/>
    </source>
</evidence>
<protein>
    <recommendedName>
        <fullName evidence="9">Threonine synthase</fullName>
    </recommendedName>
</protein>
<dbReference type="InterPro" id="IPR029144">
    <property type="entry name" value="Thr_synth_N"/>
</dbReference>
<dbReference type="EMBL" id="JAWDGP010000750">
    <property type="protein sequence ID" value="KAK3797702.1"/>
    <property type="molecule type" value="Genomic_DNA"/>
</dbReference>
<dbReference type="InterPro" id="IPR051166">
    <property type="entry name" value="Threonine_Synthase"/>
</dbReference>
<organism evidence="7 8">
    <name type="scientific">Elysia crispata</name>
    <name type="common">lettuce slug</name>
    <dbReference type="NCBI Taxonomy" id="231223"/>
    <lineage>
        <taxon>Eukaryota</taxon>
        <taxon>Metazoa</taxon>
        <taxon>Spiralia</taxon>
        <taxon>Lophotrochozoa</taxon>
        <taxon>Mollusca</taxon>
        <taxon>Gastropoda</taxon>
        <taxon>Heterobranchia</taxon>
        <taxon>Euthyneura</taxon>
        <taxon>Panpulmonata</taxon>
        <taxon>Sacoglossa</taxon>
        <taxon>Placobranchoidea</taxon>
        <taxon>Plakobranchidae</taxon>
        <taxon>Elysia</taxon>
    </lineage>
</organism>
<keyword evidence="8" id="KW-1185">Reference proteome</keyword>
<evidence type="ECO:0000313" key="8">
    <source>
        <dbReference type="Proteomes" id="UP001283361"/>
    </source>
</evidence>
<dbReference type="Gene3D" id="3.40.50.1100">
    <property type="match status" value="2"/>
</dbReference>
<evidence type="ECO:0000256" key="4">
    <source>
        <dbReference type="ARBA" id="ARBA00023239"/>
    </source>
</evidence>
<dbReference type="GO" id="GO:0046360">
    <property type="term" value="P:2-oxobutyrate biosynthetic process"/>
    <property type="evidence" value="ECO:0007669"/>
    <property type="project" value="TreeGrafter"/>
</dbReference>
<evidence type="ECO:0000259" key="6">
    <source>
        <dbReference type="Pfam" id="PF14821"/>
    </source>
</evidence>
<dbReference type="Proteomes" id="UP001283361">
    <property type="component" value="Unassembled WGS sequence"/>
</dbReference>
<dbReference type="GO" id="GO:0009071">
    <property type="term" value="P:serine family amino acid catabolic process"/>
    <property type="evidence" value="ECO:0007669"/>
    <property type="project" value="TreeGrafter"/>
</dbReference>
<reference evidence="7" key="1">
    <citation type="journal article" date="2023" name="G3 (Bethesda)">
        <title>A reference genome for the long-term kleptoplast-retaining sea slug Elysia crispata morphotype clarki.</title>
        <authorList>
            <person name="Eastman K.E."/>
            <person name="Pendleton A.L."/>
            <person name="Shaikh M.A."/>
            <person name="Suttiyut T."/>
            <person name="Ogas R."/>
            <person name="Tomko P."/>
            <person name="Gavelis G."/>
            <person name="Widhalm J.R."/>
            <person name="Wisecaver J.H."/>
        </authorList>
    </citation>
    <scope>NUCLEOTIDE SEQUENCE</scope>
    <source>
        <strain evidence="7">ECLA1</strain>
    </source>
</reference>
<dbReference type="GO" id="GO:0030170">
    <property type="term" value="F:pyridoxal phosphate binding"/>
    <property type="evidence" value="ECO:0007669"/>
    <property type="project" value="TreeGrafter"/>
</dbReference>
<proteinExistence type="inferred from homology"/>
<evidence type="ECO:0000259" key="5">
    <source>
        <dbReference type="Pfam" id="PF00291"/>
    </source>
</evidence>
<keyword evidence="3" id="KW-0663">Pyridoxal phosphate</keyword>
<name>A0AAE1E8C3_9GAST</name>
<feature type="domain" description="Threonine synthase N-terminal" evidence="6">
    <location>
        <begin position="2"/>
        <end position="81"/>
    </location>
</feature>
<dbReference type="PANTHER" id="PTHR42690:SF1">
    <property type="entry name" value="THREONINE SYNTHASE-LIKE 2"/>
    <property type="match status" value="1"/>
</dbReference>
<dbReference type="FunFam" id="3.90.1380.10:FF:000003">
    <property type="entry name" value="THR4p Threonine synthase"/>
    <property type="match status" value="1"/>
</dbReference>
<comment type="cofactor">
    <cofactor evidence="1">
        <name>pyridoxal 5'-phosphate</name>
        <dbReference type="ChEBI" id="CHEBI:597326"/>
    </cofactor>
</comment>
<comment type="caution">
    <text evidence="7">The sequence shown here is derived from an EMBL/GenBank/DDBJ whole genome shotgun (WGS) entry which is preliminary data.</text>
</comment>